<evidence type="ECO:0000256" key="1">
    <source>
        <dbReference type="SAM" id="MobiDB-lite"/>
    </source>
</evidence>
<gene>
    <name evidence="2" type="ORF">NE237_003656</name>
</gene>
<evidence type="ECO:0000313" key="2">
    <source>
        <dbReference type="EMBL" id="KAJ4970557.1"/>
    </source>
</evidence>
<protein>
    <submittedName>
        <fullName evidence="2">Uncharacterized protein</fullName>
    </submittedName>
</protein>
<keyword evidence="3" id="KW-1185">Reference proteome</keyword>
<accession>A0A9Q0QSU3</accession>
<comment type="caution">
    <text evidence="2">The sequence shown here is derived from an EMBL/GenBank/DDBJ whole genome shotgun (WGS) entry which is preliminary data.</text>
</comment>
<dbReference type="AlphaFoldDB" id="A0A9Q0QSU3"/>
<dbReference type="Proteomes" id="UP001141806">
    <property type="component" value="Unassembled WGS sequence"/>
</dbReference>
<dbReference type="EMBL" id="JAMYWD010000005">
    <property type="protein sequence ID" value="KAJ4970557.1"/>
    <property type="molecule type" value="Genomic_DNA"/>
</dbReference>
<name>A0A9Q0QSU3_9MAGN</name>
<reference evidence="2" key="1">
    <citation type="journal article" date="2023" name="Plant J.">
        <title>The genome of the king protea, Protea cynaroides.</title>
        <authorList>
            <person name="Chang J."/>
            <person name="Duong T.A."/>
            <person name="Schoeman C."/>
            <person name="Ma X."/>
            <person name="Roodt D."/>
            <person name="Barker N."/>
            <person name="Li Z."/>
            <person name="Van de Peer Y."/>
            <person name="Mizrachi E."/>
        </authorList>
    </citation>
    <scope>NUCLEOTIDE SEQUENCE</scope>
    <source>
        <tissue evidence="2">Young leaves</tissue>
    </source>
</reference>
<evidence type="ECO:0000313" key="3">
    <source>
        <dbReference type="Proteomes" id="UP001141806"/>
    </source>
</evidence>
<feature type="region of interest" description="Disordered" evidence="1">
    <location>
        <begin position="43"/>
        <end position="95"/>
    </location>
</feature>
<feature type="compositionally biased region" description="Basic and acidic residues" evidence="1">
    <location>
        <begin position="46"/>
        <end position="58"/>
    </location>
</feature>
<proteinExistence type="predicted"/>
<organism evidence="2 3">
    <name type="scientific">Protea cynaroides</name>
    <dbReference type="NCBI Taxonomy" id="273540"/>
    <lineage>
        <taxon>Eukaryota</taxon>
        <taxon>Viridiplantae</taxon>
        <taxon>Streptophyta</taxon>
        <taxon>Embryophyta</taxon>
        <taxon>Tracheophyta</taxon>
        <taxon>Spermatophyta</taxon>
        <taxon>Magnoliopsida</taxon>
        <taxon>Proteales</taxon>
        <taxon>Proteaceae</taxon>
        <taxon>Protea</taxon>
    </lineage>
</organism>
<sequence>MAYPSALLTQILKRTPCSLSLSLAFSVSHVYTALTTANNYFSQETQDSKEGQEMKEGPSNEDTLFQSSPRYRERKRAEMGLKRPRNTKASSVTNQPTQLLFYINMPSNNRM</sequence>
<feature type="compositionally biased region" description="Polar residues" evidence="1">
    <location>
        <begin position="60"/>
        <end position="69"/>
    </location>
</feature>